<dbReference type="EMBL" id="UESZ01000001">
    <property type="protein sequence ID" value="SSA34533.1"/>
    <property type="molecule type" value="Genomic_DNA"/>
</dbReference>
<keyword evidence="1" id="KW-0472">Membrane</keyword>
<name>A0A2Y9C1L4_9MICO</name>
<keyword evidence="3" id="KW-1185">Reference proteome</keyword>
<feature type="transmembrane region" description="Helical" evidence="1">
    <location>
        <begin position="26"/>
        <end position="44"/>
    </location>
</feature>
<protein>
    <recommendedName>
        <fullName evidence="4">MYXO-CTERM domain-containing protein</fullName>
    </recommendedName>
</protein>
<accession>A0A2Y9C1L4</accession>
<dbReference type="AlphaFoldDB" id="A0A2Y9C1L4"/>
<keyword evidence="1" id="KW-0812">Transmembrane</keyword>
<evidence type="ECO:0000313" key="2">
    <source>
        <dbReference type="EMBL" id="SSA34533.1"/>
    </source>
</evidence>
<sequence length="48" mass="5171">MSDDNIPRRPSANEEIGDLMAGPGRWISGIALIVLSVVLLVLLVRSIL</sequence>
<gene>
    <name evidence="2" type="ORF">SAMN04489750_1856</name>
</gene>
<organism evidence="2 3">
    <name type="scientific">Branchiibius hedensis</name>
    <dbReference type="NCBI Taxonomy" id="672460"/>
    <lineage>
        <taxon>Bacteria</taxon>
        <taxon>Bacillati</taxon>
        <taxon>Actinomycetota</taxon>
        <taxon>Actinomycetes</taxon>
        <taxon>Micrococcales</taxon>
        <taxon>Dermacoccaceae</taxon>
        <taxon>Branchiibius</taxon>
    </lineage>
</organism>
<evidence type="ECO:0000256" key="1">
    <source>
        <dbReference type="SAM" id="Phobius"/>
    </source>
</evidence>
<dbReference type="RefSeq" id="WP_170119808.1">
    <property type="nucleotide sequence ID" value="NZ_QGDN01000001.1"/>
</dbReference>
<dbReference type="Proteomes" id="UP000250028">
    <property type="component" value="Unassembled WGS sequence"/>
</dbReference>
<evidence type="ECO:0000313" key="3">
    <source>
        <dbReference type="Proteomes" id="UP000250028"/>
    </source>
</evidence>
<evidence type="ECO:0008006" key="4">
    <source>
        <dbReference type="Google" id="ProtNLM"/>
    </source>
</evidence>
<reference evidence="3" key="1">
    <citation type="submission" date="2016-10" db="EMBL/GenBank/DDBJ databases">
        <authorList>
            <person name="Varghese N."/>
            <person name="Submissions S."/>
        </authorList>
    </citation>
    <scope>NUCLEOTIDE SEQUENCE [LARGE SCALE GENOMIC DNA]</scope>
    <source>
        <strain evidence="3">DSM 22951</strain>
    </source>
</reference>
<keyword evidence="1" id="KW-1133">Transmembrane helix</keyword>
<proteinExistence type="predicted"/>